<feature type="transmembrane region" description="Helical" evidence="1">
    <location>
        <begin position="161"/>
        <end position="187"/>
    </location>
</feature>
<evidence type="ECO:0000313" key="3">
    <source>
        <dbReference type="Proteomes" id="UP001321543"/>
    </source>
</evidence>
<evidence type="ECO:0008006" key="4">
    <source>
        <dbReference type="Google" id="ProtNLM"/>
    </source>
</evidence>
<accession>A0ABN6X5J8</accession>
<sequence>MPAASRTFTARHVQLTRAALAAVAALMITFSTDHSANLGLSVFGGFAIATALVLALAAIIVYPAGRRWPALILAGLSFVLGMAGGIPALRSDGLFFGLVIAWAALTGLVELIAGIRRKGTEGARDAMVVGTLGLLLALALAIVPAGYLYQYTSPQGEALELTGIIIGVGLFGGYAAIVTVFLGIAGLTPGAKKTVRTDAGTDRLAEHGGHA</sequence>
<feature type="transmembrane region" description="Helical" evidence="1">
    <location>
        <begin position="94"/>
        <end position="115"/>
    </location>
</feature>
<evidence type="ECO:0000256" key="1">
    <source>
        <dbReference type="SAM" id="Phobius"/>
    </source>
</evidence>
<proteinExistence type="predicted"/>
<dbReference type="EMBL" id="AP027728">
    <property type="protein sequence ID" value="BDZ40060.1"/>
    <property type="molecule type" value="Genomic_DNA"/>
</dbReference>
<feature type="transmembrane region" description="Helical" evidence="1">
    <location>
        <begin position="68"/>
        <end position="88"/>
    </location>
</feature>
<reference evidence="3" key="1">
    <citation type="journal article" date="2019" name="Int. J. Syst. Evol. Microbiol.">
        <title>The Global Catalogue of Microorganisms (GCM) 10K type strain sequencing project: providing services to taxonomists for standard genome sequencing and annotation.</title>
        <authorList>
            <consortium name="The Broad Institute Genomics Platform"/>
            <consortium name="The Broad Institute Genome Sequencing Center for Infectious Disease"/>
            <person name="Wu L."/>
            <person name="Ma J."/>
        </authorList>
    </citation>
    <scope>NUCLEOTIDE SEQUENCE [LARGE SCALE GENOMIC DNA]</scope>
    <source>
        <strain evidence="3">NBRC 106310</strain>
    </source>
</reference>
<keyword evidence="3" id="KW-1185">Reference proteome</keyword>
<keyword evidence="1" id="KW-0812">Transmembrane</keyword>
<evidence type="ECO:0000313" key="2">
    <source>
        <dbReference type="EMBL" id="BDZ40060.1"/>
    </source>
</evidence>
<organism evidence="2 3">
    <name type="scientific">Microbacterium suwonense</name>
    <dbReference type="NCBI Taxonomy" id="683047"/>
    <lineage>
        <taxon>Bacteria</taxon>
        <taxon>Bacillati</taxon>
        <taxon>Actinomycetota</taxon>
        <taxon>Actinomycetes</taxon>
        <taxon>Micrococcales</taxon>
        <taxon>Microbacteriaceae</taxon>
        <taxon>Microbacterium</taxon>
    </lineage>
</organism>
<protein>
    <recommendedName>
        <fullName evidence="4">Acyl-CoA synthetase</fullName>
    </recommendedName>
</protein>
<feature type="transmembrane region" description="Helical" evidence="1">
    <location>
        <begin position="12"/>
        <end position="32"/>
    </location>
</feature>
<feature type="transmembrane region" description="Helical" evidence="1">
    <location>
        <begin position="38"/>
        <end position="61"/>
    </location>
</feature>
<dbReference type="Proteomes" id="UP001321543">
    <property type="component" value="Chromosome"/>
</dbReference>
<dbReference type="RefSeq" id="WP_286300549.1">
    <property type="nucleotide sequence ID" value="NZ_AP027728.1"/>
</dbReference>
<gene>
    <name evidence="2" type="ORF">GCM10025863_26740</name>
</gene>
<keyword evidence="1" id="KW-0472">Membrane</keyword>
<keyword evidence="1" id="KW-1133">Transmembrane helix</keyword>
<feature type="transmembrane region" description="Helical" evidence="1">
    <location>
        <begin position="127"/>
        <end position="149"/>
    </location>
</feature>
<name>A0ABN6X5J8_9MICO</name>